<dbReference type="PROSITE" id="PS01238">
    <property type="entry name" value="GDA1_CD39_NTPASE"/>
    <property type="match status" value="1"/>
</dbReference>
<evidence type="ECO:0000256" key="4">
    <source>
        <dbReference type="SAM" id="MobiDB-lite"/>
    </source>
</evidence>
<dbReference type="GO" id="GO:0017111">
    <property type="term" value="F:ribonucleoside triphosphate phosphatase activity"/>
    <property type="evidence" value="ECO:0007669"/>
    <property type="project" value="TreeGrafter"/>
</dbReference>
<dbReference type="Gene3D" id="3.30.420.150">
    <property type="entry name" value="Exopolyphosphatase. Domain 2"/>
    <property type="match status" value="2"/>
</dbReference>
<feature type="transmembrane region" description="Helical" evidence="5">
    <location>
        <begin position="176"/>
        <end position="198"/>
    </location>
</feature>
<feature type="transmembrane region" description="Helical" evidence="5">
    <location>
        <begin position="597"/>
        <end position="619"/>
    </location>
</feature>
<protein>
    <submittedName>
        <fullName evidence="6">Ectonucleoside triphosphate diphosphohydrolase 1</fullName>
    </submittedName>
</protein>
<evidence type="ECO:0000256" key="5">
    <source>
        <dbReference type="SAM" id="Phobius"/>
    </source>
</evidence>
<keyword evidence="5" id="KW-0472">Membrane</keyword>
<accession>K1QGU4</accession>
<dbReference type="PANTHER" id="PTHR11782">
    <property type="entry name" value="ADENOSINE/GUANOSINE DIPHOSPHATASE"/>
    <property type="match status" value="1"/>
</dbReference>
<evidence type="ECO:0000313" key="6">
    <source>
        <dbReference type="EMBL" id="EKC33088.1"/>
    </source>
</evidence>
<evidence type="ECO:0000256" key="2">
    <source>
        <dbReference type="ARBA" id="ARBA00022801"/>
    </source>
</evidence>
<keyword evidence="5" id="KW-1133">Transmembrane helix</keyword>
<gene>
    <name evidence="6" type="ORF">CGI_10023988</name>
</gene>
<dbReference type="GO" id="GO:0009134">
    <property type="term" value="P:nucleoside diphosphate catabolic process"/>
    <property type="evidence" value="ECO:0007669"/>
    <property type="project" value="TreeGrafter"/>
</dbReference>
<keyword evidence="5" id="KW-0812">Transmembrane</keyword>
<dbReference type="FunCoup" id="K1QGU4">
    <property type="interactions" value="955"/>
</dbReference>
<dbReference type="EMBL" id="JH815886">
    <property type="protein sequence ID" value="EKC33088.1"/>
    <property type="molecule type" value="Genomic_DNA"/>
</dbReference>
<dbReference type="InParanoid" id="K1QGU4"/>
<evidence type="ECO:0000256" key="1">
    <source>
        <dbReference type="ARBA" id="ARBA00009283"/>
    </source>
</evidence>
<keyword evidence="2 3" id="KW-0378">Hydrolase</keyword>
<dbReference type="AlphaFoldDB" id="K1QGU4"/>
<sequence>MDSDGLVSNPGGVNDSHLLSTRETRNPGASWGYPSLSPHLDPLEAPKSAQRPSALQLAPTLTLHSGSTPDIRKYVHNVPTMNISVTVRSCLPLGDPQGDFSQTVEEDMTVGSFIRKVCRDAGISMRSSLVLKNSSNQELRWSASLREAYVMSGATLLLYDTEDDVDLQTKIMNCNVWWYISGACLVIGLIGLVVINVLHHKDGEPDYSYGVVLDAGSSHTELFVYKWNTNCHHETALANQIHSCRVSGPGISSYESDPPALRSNLEVCLREAEGVVPDDKQGGTPVYLGATAGMRLIQAVNSTISDAIMNVVRDALGSTKFHFWNPKVQARILSGSEEGLFSWITVNYVSGKFGVIPPHEVKRSRRALSEAGESTVGALDMGGASTQITFYPGLSSSMPENFTGNAVLYEKNYTVYTHSFLCYGINEITRKYEALLVKQQNFTLNVSDPCGPLGSVIEEPYIDVFEAPCTKGSSTPPISKAFSNFFFEMDFLDTTRSNNLSEFQSALSSVCHMTWEQLKEKYVNTSTKFLPWYCFRGTYMEMLLLDAYKFDDNSWKNLHFIDVVNGTEIGWSLGFMIDSSSELPQSKREYYMTNLAFALMMTLFILFILISVGFACHAVKFQRRKQKGKLYQTAPKSDGYGAIQ</sequence>
<dbReference type="PANTHER" id="PTHR11782:SF83">
    <property type="entry name" value="GUANOSINE-DIPHOSPHATASE"/>
    <property type="match status" value="1"/>
</dbReference>
<comment type="similarity">
    <text evidence="1 3">Belongs to the GDA1/CD39 NTPase family.</text>
</comment>
<reference evidence="6" key="1">
    <citation type="journal article" date="2012" name="Nature">
        <title>The oyster genome reveals stress adaptation and complexity of shell formation.</title>
        <authorList>
            <person name="Zhang G."/>
            <person name="Fang X."/>
            <person name="Guo X."/>
            <person name="Li L."/>
            <person name="Luo R."/>
            <person name="Xu F."/>
            <person name="Yang P."/>
            <person name="Zhang L."/>
            <person name="Wang X."/>
            <person name="Qi H."/>
            <person name="Xiong Z."/>
            <person name="Que H."/>
            <person name="Xie Y."/>
            <person name="Holland P.W."/>
            <person name="Paps J."/>
            <person name="Zhu Y."/>
            <person name="Wu F."/>
            <person name="Chen Y."/>
            <person name="Wang J."/>
            <person name="Peng C."/>
            <person name="Meng J."/>
            <person name="Yang L."/>
            <person name="Liu J."/>
            <person name="Wen B."/>
            <person name="Zhang N."/>
            <person name="Huang Z."/>
            <person name="Zhu Q."/>
            <person name="Feng Y."/>
            <person name="Mount A."/>
            <person name="Hedgecock D."/>
            <person name="Xu Z."/>
            <person name="Liu Y."/>
            <person name="Domazet-Loso T."/>
            <person name="Du Y."/>
            <person name="Sun X."/>
            <person name="Zhang S."/>
            <person name="Liu B."/>
            <person name="Cheng P."/>
            <person name="Jiang X."/>
            <person name="Li J."/>
            <person name="Fan D."/>
            <person name="Wang W."/>
            <person name="Fu W."/>
            <person name="Wang T."/>
            <person name="Wang B."/>
            <person name="Zhang J."/>
            <person name="Peng Z."/>
            <person name="Li Y."/>
            <person name="Li N."/>
            <person name="Wang J."/>
            <person name="Chen M."/>
            <person name="He Y."/>
            <person name="Tan F."/>
            <person name="Song X."/>
            <person name="Zheng Q."/>
            <person name="Huang R."/>
            <person name="Yang H."/>
            <person name="Du X."/>
            <person name="Chen L."/>
            <person name="Yang M."/>
            <person name="Gaffney P.M."/>
            <person name="Wang S."/>
            <person name="Luo L."/>
            <person name="She Z."/>
            <person name="Ming Y."/>
            <person name="Huang W."/>
            <person name="Zhang S."/>
            <person name="Huang B."/>
            <person name="Zhang Y."/>
            <person name="Qu T."/>
            <person name="Ni P."/>
            <person name="Miao G."/>
            <person name="Wang J."/>
            <person name="Wang Q."/>
            <person name="Steinberg C.E."/>
            <person name="Wang H."/>
            <person name="Li N."/>
            <person name="Qian L."/>
            <person name="Zhang G."/>
            <person name="Li Y."/>
            <person name="Yang H."/>
            <person name="Liu X."/>
            <person name="Wang J."/>
            <person name="Yin Y."/>
            <person name="Wang J."/>
        </authorList>
    </citation>
    <scope>NUCLEOTIDE SEQUENCE [LARGE SCALE GENOMIC DNA]</scope>
    <source>
        <strain evidence="6">05x7-T-G4-1.051#20</strain>
    </source>
</reference>
<dbReference type="GO" id="GO:0004382">
    <property type="term" value="F:GDP phosphatase activity"/>
    <property type="evidence" value="ECO:0007669"/>
    <property type="project" value="TreeGrafter"/>
</dbReference>
<dbReference type="Gene3D" id="3.30.420.40">
    <property type="match status" value="1"/>
</dbReference>
<organism evidence="6">
    <name type="scientific">Magallana gigas</name>
    <name type="common">Pacific oyster</name>
    <name type="synonym">Crassostrea gigas</name>
    <dbReference type="NCBI Taxonomy" id="29159"/>
    <lineage>
        <taxon>Eukaryota</taxon>
        <taxon>Metazoa</taxon>
        <taxon>Spiralia</taxon>
        <taxon>Lophotrochozoa</taxon>
        <taxon>Mollusca</taxon>
        <taxon>Bivalvia</taxon>
        <taxon>Autobranchia</taxon>
        <taxon>Pteriomorphia</taxon>
        <taxon>Ostreida</taxon>
        <taxon>Ostreoidea</taxon>
        <taxon>Ostreidae</taxon>
        <taxon>Magallana</taxon>
    </lineage>
</organism>
<dbReference type="HOGENOM" id="CLU_425307_0_0_1"/>
<evidence type="ECO:0000256" key="3">
    <source>
        <dbReference type="RuleBase" id="RU003833"/>
    </source>
</evidence>
<proteinExistence type="inferred from homology"/>
<name>K1QGU4_MAGGI</name>
<dbReference type="GO" id="GO:0045134">
    <property type="term" value="F:UDP phosphatase activity"/>
    <property type="evidence" value="ECO:0007669"/>
    <property type="project" value="TreeGrafter"/>
</dbReference>
<dbReference type="Pfam" id="PF01150">
    <property type="entry name" value="GDA1_CD39"/>
    <property type="match status" value="2"/>
</dbReference>
<dbReference type="InterPro" id="IPR000407">
    <property type="entry name" value="GDA1_CD39_NTPase"/>
</dbReference>
<dbReference type="GO" id="GO:0005886">
    <property type="term" value="C:plasma membrane"/>
    <property type="evidence" value="ECO:0007669"/>
    <property type="project" value="TreeGrafter"/>
</dbReference>
<feature type="region of interest" description="Disordered" evidence="4">
    <location>
        <begin position="1"/>
        <end position="54"/>
    </location>
</feature>